<feature type="domain" description="GST N-terminal" evidence="1">
    <location>
        <begin position="22"/>
        <end position="99"/>
    </location>
</feature>
<dbReference type="PANTHER" id="PTHR44051:SF8">
    <property type="entry name" value="GLUTATHIONE S-TRANSFERASE GSTA"/>
    <property type="match status" value="1"/>
</dbReference>
<dbReference type="InterPro" id="IPR004046">
    <property type="entry name" value="GST_C"/>
</dbReference>
<proteinExistence type="predicted"/>
<name>A0A1Y5TNC8_9RHOB</name>
<dbReference type="InterPro" id="IPR010987">
    <property type="entry name" value="Glutathione-S-Trfase_C-like"/>
</dbReference>
<dbReference type="SUPFAM" id="SSF47616">
    <property type="entry name" value="GST C-terminal domain-like"/>
    <property type="match status" value="1"/>
</dbReference>
<dbReference type="GO" id="GO:0004364">
    <property type="term" value="F:glutathione transferase activity"/>
    <property type="evidence" value="ECO:0007669"/>
    <property type="project" value="UniProtKB-EC"/>
</dbReference>
<dbReference type="SFLD" id="SFLDG00358">
    <property type="entry name" value="Main_(cytGST)"/>
    <property type="match status" value="1"/>
</dbReference>
<dbReference type="InterPro" id="IPR040079">
    <property type="entry name" value="Glutathione_S-Trfase"/>
</dbReference>
<dbReference type="InterPro" id="IPR004045">
    <property type="entry name" value="Glutathione_S-Trfase_N"/>
</dbReference>
<dbReference type="CDD" id="cd03188">
    <property type="entry name" value="GST_C_Beta"/>
    <property type="match status" value="1"/>
</dbReference>
<keyword evidence="4" id="KW-1185">Reference proteome</keyword>
<dbReference type="AlphaFoldDB" id="A0A1Y5TNC8"/>
<evidence type="ECO:0000313" key="3">
    <source>
        <dbReference type="EMBL" id="SLN68111.1"/>
    </source>
</evidence>
<dbReference type="PROSITE" id="PS50404">
    <property type="entry name" value="GST_NTER"/>
    <property type="match status" value="1"/>
</dbReference>
<evidence type="ECO:0000313" key="4">
    <source>
        <dbReference type="Proteomes" id="UP000193870"/>
    </source>
</evidence>
<dbReference type="Pfam" id="PF00043">
    <property type="entry name" value="GST_C"/>
    <property type="match status" value="1"/>
</dbReference>
<dbReference type="EMBL" id="FWFV01000014">
    <property type="protein sequence ID" value="SLN68111.1"/>
    <property type="molecule type" value="Genomic_DNA"/>
</dbReference>
<dbReference type="InterPro" id="IPR036282">
    <property type="entry name" value="Glutathione-S-Trfase_C_sf"/>
</dbReference>
<dbReference type="EC" id="2.5.1.18" evidence="3"/>
<dbReference type="SFLD" id="SFLDG01150">
    <property type="entry name" value="Main.1:_Beta-like"/>
    <property type="match status" value="1"/>
</dbReference>
<dbReference type="InterPro" id="IPR036249">
    <property type="entry name" value="Thioredoxin-like_sf"/>
</dbReference>
<dbReference type="CDD" id="cd03057">
    <property type="entry name" value="GST_N_Beta"/>
    <property type="match status" value="1"/>
</dbReference>
<dbReference type="Gene3D" id="3.40.30.10">
    <property type="entry name" value="Glutaredoxin"/>
    <property type="match status" value="1"/>
</dbReference>
<dbReference type="Gene3D" id="1.20.1050.10">
    <property type="match status" value="1"/>
</dbReference>
<dbReference type="STRING" id="315423.SAMN04488020_11533"/>
<dbReference type="PANTHER" id="PTHR44051">
    <property type="entry name" value="GLUTATHIONE S-TRANSFERASE-RELATED"/>
    <property type="match status" value="1"/>
</dbReference>
<gene>
    <name evidence="3" type="primary">gst</name>
    <name evidence="3" type="ORF">PAM7066_03429</name>
</gene>
<dbReference type="SFLD" id="SFLDS00019">
    <property type="entry name" value="Glutathione_Transferase_(cytos"/>
    <property type="match status" value="1"/>
</dbReference>
<reference evidence="3 4" key="1">
    <citation type="submission" date="2017-03" db="EMBL/GenBank/DDBJ databases">
        <authorList>
            <person name="Afonso C.L."/>
            <person name="Miller P.J."/>
            <person name="Scott M.A."/>
            <person name="Spackman E."/>
            <person name="Goraichik I."/>
            <person name="Dimitrov K.M."/>
            <person name="Suarez D.L."/>
            <person name="Swayne D.E."/>
        </authorList>
    </citation>
    <scope>NUCLEOTIDE SEQUENCE [LARGE SCALE GENOMIC DNA]</scope>
    <source>
        <strain evidence="3 4">CECT 7066</strain>
    </source>
</reference>
<dbReference type="SUPFAM" id="SSF52833">
    <property type="entry name" value="Thioredoxin-like"/>
    <property type="match status" value="1"/>
</dbReference>
<evidence type="ECO:0000259" key="1">
    <source>
        <dbReference type="PROSITE" id="PS50404"/>
    </source>
</evidence>
<evidence type="ECO:0000259" key="2">
    <source>
        <dbReference type="PROSITE" id="PS50405"/>
    </source>
</evidence>
<keyword evidence="3" id="KW-0808">Transferase</keyword>
<organism evidence="3 4">
    <name type="scientific">Palleronia marisminoris</name>
    <dbReference type="NCBI Taxonomy" id="315423"/>
    <lineage>
        <taxon>Bacteria</taxon>
        <taxon>Pseudomonadati</taxon>
        <taxon>Pseudomonadota</taxon>
        <taxon>Alphaproteobacteria</taxon>
        <taxon>Rhodobacterales</taxon>
        <taxon>Roseobacteraceae</taxon>
        <taxon>Palleronia</taxon>
    </lineage>
</organism>
<protein>
    <submittedName>
        <fullName evidence="3">Glutathione S-transferase GST-4.5</fullName>
        <ecNumber evidence="3">2.5.1.18</ecNumber>
    </submittedName>
</protein>
<accession>A0A1Y5TNC8</accession>
<sequence>MISLAQVVLLAFGLALNKWENDIMPTLYYAVGACSLAPHIALEWIGAPYEAINVQYGSKELVAVNPAGAVPTLREDDGWLLTQCGAILDYLASKHPEAGLSGGDSIREKAEAHRWSAFFTSDVHASFWPIFMPFRYTTDTSEAARSTVIEAGQRLVTKQFRILDSHLDTRDYILDGGRSVIDAYSFPMIRWAIKLLPNGLREYPNVRTLHDRIAADPAVQKVLDRESGT</sequence>
<dbReference type="Proteomes" id="UP000193870">
    <property type="component" value="Unassembled WGS sequence"/>
</dbReference>
<dbReference type="RefSeq" id="WP_245749742.1">
    <property type="nucleotide sequence ID" value="NZ_FOPF01000015.1"/>
</dbReference>
<dbReference type="Pfam" id="PF13417">
    <property type="entry name" value="GST_N_3"/>
    <property type="match status" value="1"/>
</dbReference>
<dbReference type="PROSITE" id="PS50405">
    <property type="entry name" value="GST_CTER"/>
    <property type="match status" value="1"/>
</dbReference>
<feature type="domain" description="GST C-terminal" evidence="2">
    <location>
        <begin position="105"/>
        <end position="229"/>
    </location>
</feature>